<dbReference type="EMBL" id="GBXM01043872">
    <property type="protein sequence ID" value="JAH64705.1"/>
    <property type="molecule type" value="Transcribed_RNA"/>
</dbReference>
<name>A0A0E9UHI5_ANGAN</name>
<proteinExistence type="predicted"/>
<reference evidence="1" key="2">
    <citation type="journal article" date="2015" name="Fish Shellfish Immunol.">
        <title>Early steps in the European eel (Anguilla anguilla)-Vibrio vulnificus interaction in the gills: Role of the RtxA13 toxin.</title>
        <authorList>
            <person name="Callol A."/>
            <person name="Pajuelo D."/>
            <person name="Ebbesson L."/>
            <person name="Teles M."/>
            <person name="MacKenzie S."/>
            <person name="Amaro C."/>
        </authorList>
    </citation>
    <scope>NUCLEOTIDE SEQUENCE</scope>
</reference>
<organism evidence="1">
    <name type="scientific">Anguilla anguilla</name>
    <name type="common">European freshwater eel</name>
    <name type="synonym">Muraena anguilla</name>
    <dbReference type="NCBI Taxonomy" id="7936"/>
    <lineage>
        <taxon>Eukaryota</taxon>
        <taxon>Metazoa</taxon>
        <taxon>Chordata</taxon>
        <taxon>Craniata</taxon>
        <taxon>Vertebrata</taxon>
        <taxon>Euteleostomi</taxon>
        <taxon>Actinopterygii</taxon>
        <taxon>Neopterygii</taxon>
        <taxon>Teleostei</taxon>
        <taxon>Anguilliformes</taxon>
        <taxon>Anguillidae</taxon>
        <taxon>Anguilla</taxon>
    </lineage>
</organism>
<accession>A0A0E9UHI5</accession>
<reference evidence="1" key="1">
    <citation type="submission" date="2014-11" db="EMBL/GenBank/DDBJ databases">
        <authorList>
            <person name="Amaro Gonzalez C."/>
        </authorList>
    </citation>
    <scope>NUCLEOTIDE SEQUENCE</scope>
</reference>
<protein>
    <submittedName>
        <fullName evidence="1">Uncharacterized protein</fullName>
    </submittedName>
</protein>
<sequence>MVLGCVFPKLKMCKQVCILKIFLEMVCLKTLPMSRGMGLCNQIKFFLSLDSKIFKHRK</sequence>
<dbReference type="AlphaFoldDB" id="A0A0E9UHI5"/>
<evidence type="ECO:0000313" key="1">
    <source>
        <dbReference type="EMBL" id="JAH64705.1"/>
    </source>
</evidence>